<dbReference type="EMBL" id="VJNC01000031">
    <property type="protein sequence ID" value="TSE18218.1"/>
    <property type="molecule type" value="Genomic_DNA"/>
</dbReference>
<comment type="caution">
    <text evidence="1">The sequence shown here is derived from an EMBL/GenBank/DDBJ whole genome shotgun (WGS) entry which is preliminary data.</text>
</comment>
<keyword evidence="4" id="KW-1185">Reference proteome</keyword>
<dbReference type="RefSeq" id="WP_132963712.1">
    <property type="nucleotide sequence ID" value="NZ_SMAH01000027.1"/>
</dbReference>
<dbReference type="AlphaFoldDB" id="A0A4R3L1Z4"/>
<dbReference type="Proteomes" id="UP000315577">
    <property type="component" value="Unassembled WGS sequence"/>
</dbReference>
<dbReference type="EMBL" id="SMAH01000027">
    <property type="protein sequence ID" value="TCS93553.1"/>
    <property type="molecule type" value="Genomic_DNA"/>
</dbReference>
<gene>
    <name evidence="1" type="ORF">EDC36_1274</name>
    <name evidence="2" type="ORF">Tigna_02607</name>
</gene>
<proteinExistence type="predicted"/>
<evidence type="ECO:0000313" key="2">
    <source>
        <dbReference type="EMBL" id="TSE18218.1"/>
    </source>
</evidence>
<reference evidence="1 3" key="1">
    <citation type="submission" date="2019-03" db="EMBL/GenBank/DDBJ databases">
        <title>Genomic Encyclopedia of Type Strains, Phase IV (KMG-IV): sequencing the most valuable type-strain genomes for metagenomic binning, comparative biology and taxonomic classification.</title>
        <authorList>
            <person name="Goeker M."/>
        </authorList>
    </citation>
    <scope>NUCLEOTIDE SEQUENCE [LARGE SCALE GENOMIC DNA]</scope>
    <source>
        <strain evidence="1 3">DSM 12034</strain>
    </source>
</reference>
<dbReference type="OrthoDB" id="5688154at2"/>
<organism evidence="1 3">
    <name type="scientific">Tepidimonas ignava</name>
    <dbReference type="NCBI Taxonomy" id="114249"/>
    <lineage>
        <taxon>Bacteria</taxon>
        <taxon>Pseudomonadati</taxon>
        <taxon>Pseudomonadota</taxon>
        <taxon>Betaproteobacteria</taxon>
        <taxon>Burkholderiales</taxon>
        <taxon>Tepidimonas</taxon>
    </lineage>
</organism>
<protein>
    <submittedName>
        <fullName evidence="1">Uncharacterized protein</fullName>
    </submittedName>
</protein>
<evidence type="ECO:0000313" key="3">
    <source>
        <dbReference type="Proteomes" id="UP000295536"/>
    </source>
</evidence>
<dbReference type="Proteomes" id="UP000295536">
    <property type="component" value="Unassembled WGS sequence"/>
</dbReference>
<accession>A0A4R3L1Z4</accession>
<reference evidence="2 4" key="2">
    <citation type="submission" date="2019-07" db="EMBL/GenBank/DDBJ databases">
        <title>Tepidimonas ignava SPS-1037 draft genome.</title>
        <authorList>
            <person name="Da Costa M.S."/>
            <person name="Froufe H.J.C."/>
            <person name="Egas C."/>
            <person name="Albuquerque L."/>
        </authorList>
    </citation>
    <scope>NUCLEOTIDE SEQUENCE [LARGE SCALE GENOMIC DNA]</scope>
    <source>
        <strain evidence="2 4">SPS-1037</strain>
    </source>
</reference>
<evidence type="ECO:0000313" key="1">
    <source>
        <dbReference type="EMBL" id="TCS93553.1"/>
    </source>
</evidence>
<evidence type="ECO:0000313" key="4">
    <source>
        <dbReference type="Proteomes" id="UP000315577"/>
    </source>
</evidence>
<name>A0A4R3L1Z4_9BURK</name>
<sequence length="135" mass="15148">MTDRYRKKPVEVRAWKISLDGQEPDWVREAFDGGRIDWCPAGEGIYINTLEGRMKANIGDMLIEGVKGELYGCRADIGTHYVRAKVRSTIATLKERLAETTDDLTRCPNCGGPADNGHDREVPPNPYWCSKCSES</sequence>